<dbReference type="AlphaFoldDB" id="A0A166VWB1"/>
<evidence type="ECO:0000313" key="2">
    <source>
        <dbReference type="Proteomes" id="UP000076643"/>
    </source>
</evidence>
<name>A0A166VWB1_9GAMM</name>
<comment type="caution">
    <text evidence="1">The sequence shown here is derived from an EMBL/GenBank/DDBJ whole genome shotgun (WGS) entry which is preliminary data.</text>
</comment>
<dbReference type="EMBL" id="AUYB01000120">
    <property type="protein sequence ID" value="KZN33945.1"/>
    <property type="molecule type" value="Genomic_DNA"/>
</dbReference>
<dbReference type="PATRIC" id="fig|1365250.3.peg.3610"/>
<protein>
    <submittedName>
        <fullName evidence="1">Uncharacterized protein</fullName>
    </submittedName>
</protein>
<dbReference type="RefSeq" id="WP_063358084.1">
    <property type="nucleotide sequence ID" value="NZ_AQHB01000023.1"/>
</dbReference>
<dbReference type="Proteomes" id="UP000076643">
    <property type="component" value="Unassembled WGS sequence"/>
</dbReference>
<accession>A0A166VWB1</accession>
<reference evidence="1 2" key="1">
    <citation type="submission" date="2013-07" db="EMBL/GenBank/DDBJ databases">
        <title>Comparative Genomic and Metabolomic Analysis of Twelve Strains of Pseudoalteromonas luteoviolacea.</title>
        <authorList>
            <person name="Vynne N.G."/>
            <person name="Mansson M."/>
            <person name="Gram L."/>
        </authorList>
    </citation>
    <scope>NUCLEOTIDE SEQUENCE [LARGE SCALE GENOMIC DNA]</scope>
    <source>
        <strain evidence="1 2">DSM 6061</strain>
    </source>
</reference>
<organism evidence="1 2">
    <name type="scientific">Pseudoalteromonas luteoviolacea DSM 6061</name>
    <dbReference type="NCBI Taxonomy" id="1365250"/>
    <lineage>
        <taxon>Bacteria</taxon>
        <taxon>Pseudomonadati</taxon>
        <taxon>Pseudomonadota</taxon>
        <taxon>Gammaproteobacteria</taxon>
        <taxon>Alteromonadales</taxon>
        <taxon>Pseudoalteromonadaceae</taxon>
        <taxon>Pseudoalteromonas</taxon>
    </lineage>
</organism>
<gene>
    <name evidence="1" type="ORF">N475_19565</name>
</gene>
<sequence length="155" mass="17727">MAIKASTTAQDAYIELFDVSLPEMDHNLAHELLVSKLNGVALNLWSVPTEKHCIRDTLVFEVSKALMETKKYFRSLESNAPRDHEAEGKLVMLWGLAAIPIKYMDSDLAILLTERAESWLHPEGWTNEEIIEFGNKLQIVSRTFMRLSFPVSVWH</sequence>
<keyword evidence="2" id="KW-1185">Reference proteome</keyword>
<proteinExistence type="predicted"/>
<evidence type="ECO:0000313" key="1">
    <source>
        <dbReference type="EMBL" id="KZN33945.1"/>
    </source>
</evidence>